<feature type="region of interest" description="Disordered" evidence="1">
    <location>
        <begin position="378"/>
        <end position="465"/>
    </location>
</feature>
<accession>A0A2N5SHE1</accession>
<feature type="compositionally biased region" description="Polar residues" evidence="1">
    <location>
        <begin position="92"/>
        <end position="104"/>
    </location>
</feature>
<dbReference type="EMBL" id="PGCI01000877">
    <property type="protein sequence ID" value="PLW12672.1"/>
    <property type="molecule type" value="Genomic_DNA"/>
</dbReference>
<reference evidence="2 3" key="1">
    <citation type="submission" date="2017-11" db="EMBL/GenBank/DDBJ databases">
        <title>De novo assembly and phasing of dikaryotic genomes from two isolates of Puccinia coronata f. sp. avenae, the causal agent of oat crown rust.</title>
        <authorList>
            <person name="Miller M.E."/>
            <person name="Zhang Y."/>
            <person name="Omidvar V."/>
            <person name="Sperschneider J."/>
            <person name="Schwessinger B."/>
            <person name="Raley C."/>
            <person name="Palmer J.M."/>
            <person name="Garnica D."/>
            <person name="Upadhyaya N."/>
            <person name="Rathjen J."/>
            <person name="Taylor J.M."/>
            <person name="Park R.F."/>
            <person name="Dodds P.N."/>
            <person name="Hirsch C.D."/>
            <person name="Kianian S.F."/>
            <person name="Figueroa M."/>
        </authorList>
    </citation>
    <scope>NUCLEOTIDE SEQUENCE [LARGE SCALE GENOMIC DNA]</scope>
    <source>
        <strain evidence="2">12SD80</strain>
    </source>
</reference>
<gene>
    <name evidence="2" type="ORF">PCASD_21388</name>
</gene>
<dbReference type="Proteomes" id="UP000235392">
    <property type="component" value="Unassembled WGS sequence"/>
</dbReference>
<sequence>MTITLSQGWSAKYQLSKLKEWMPVNLPRKQPPPQPIFDCHYLQPGLPPGGTSKQLSASSTQQRSQLLTTGGPAKPRSVPTGQLHSGLLPAAKSSNAEQQDSRCPSQPGPLQPYQPAVQIPREENRARMAREQQLQSKRALLQPRLGENDGYRRVPPARFGLYGPTGPFQVQPVTLPPEMTKLHFSFPDPHSLSSHSSQDEKTLLHEVVSAQFSSIEKSIVTSLHSALTSLENRLKEQFMSHLTDKQTGNETFQREISAKLADEAAELLLTKLEESTIGNNLVKEIKRSILIQNKMFQVKTQYIRDDLSDLDNKLGEQMSSIQIDHLRNHDKIVRSITDLSCTVKETTAKQTALYEEIRGHIGVIAGAVGTIVRGKSGPYQAGYPPEPTGQTQKPKVPRGQPGPLSARCEPLSSEEQEEMPPEVQGGGNSGQPPVPPEAPSTPFVPENQVPEQKGSMENSIEEGHP</sequence>
<protein>
    <submittedName>
        <fullName evidence="2">Uncharacterized protein</fullName>
    </submittedName>
</protein>
<evidence type="ECO:0000313" key="3">
    <source>
        <dbReference type="Proteomes" id="UP000235392"/>
    </source>
</evidence>
<name>A0A2N5SHE1_9BASI</name>
<proteinExistence type="predicted"/>
<evidence type="ECO:0000313" key="2">
    <source>
        <dbReference type="EMBL" id="PLW12672.1"/>
    </source>
</evidence>
<organism evidence="2 3">
    <name type="scientific">Puccinia coronata f. sp. avenae</name>
    <dbReference type="NCBI Taxonomy" id="200324"/>
    <lineage>
        <taxon>Eukaryota</taxon>
        <taxon>Fungi</taxon>
        <taxon>Dikarya</taxon>
        <taxon>Basidiomycota</taxon>
        <taxon>Pucciniomycotina</taxon>
        <taxon>Pucciniomycetes</taxon>
        <taxon>Pucciniales</taxon>
        <taxon>Pucciniaceae</taxon>
        <taxon>Puccinia</taxon>
    </lineage>
</organism>
<evidence type="ECO:0000256" key="1">
    <source>
        <dbReference type="SAM" id="MobiDB-lite"/>
    </source>
</evidence>
<dbReference type="AlphaFoldDB" id="A0A2N5SHE1"/>
<comment type="caution">
    <text evidence="2">The sequence shown here is derived from an EMBL/GenBank/DDBJ whole genome shotgun (WGS) entry which is preliminary data.</text>
</comment>
<feature type="region of interest" description="Disordered" evidence="1">
    <location>
        <begin position="43"/>
        <end position="114"/>
    </location>
</feature>
<feature type="compositionally biased region" description="Polar residues" evidence="1">
    <location>
        <begin position="51"/>
        <end position="68"/>
    </location>
</feature>